<reference evidence="2" key="1">
    <citation type="submission" date="2019-04" db="EMBL/GenBank/DDBJ databases">
        <title>Whole genome sequencing of oral phylogroup 2 treponemes.</title>
        <authorList>
            <person name="Chan Y."/>
            <person name="Zeng H.H."/>
            <person name="Yu X.L."/>
            <person name="Leung W.K."/>
            <person name="Watt R.M."/>
        </authorList>
    </citation>
    <scope>NUCLEOTIDE SEQUENCE</scope>
    <source>
        <strain evidence="2">OMZ 835</strain>
        <strain evidence="1">OMZ 847</strain>
    </source>
</reference>
<evidence type="ECO:0000313" key="1">
    <source>
        <dbReference type="EMBL" id="UTY29949.1"/>
    </source>
</evidence>
<protein>
    <submittedName>
        <fullName evidence="2">Uncharacterized protein</fullName>
    </submittedName>
</protein>
<dbReference type="Proteomes" id="UP001059401">
    <property type="component" value="Chromosome"/>
</dbReference>
<name>A0AAE9MUV2_9SPIR</name>
<keyword evidence="4" id="KW-1185">Reference proteome</keyword>
<evidence type="ECO:0000313" key="2">
    <source>
        <dbReference type="EMBL" id="UTY34809.1"/>
    </source>
</evidence>
<dbReference type="Proteomes" id="UP001058682">
    <property type="component" value="Chromosome"/>
</dbReference>
<gene>
    <name evidence="2" type="ORF">E4N74_12960</name>
    <name evidence="1" type="ORF">E4N76_13970</name>
</gene>
<organism evidence="2 3">
    <name type="scientific">Treponema putidum</name>
    <dbReference type="NCBI Taxonomy" id="221027"/>
    <lineage>
        <taxon>Bacteria</taxon>
        <taxon>Pseudomonadati</taxon>
        <taxon>Spirochaetota</taxon>
        <taxon>Spirochaetia</taxon>
        <taxon>Spirochaetales</taxon>
        <taxon>Treponemataceae</taxon>
        <taxon>Treponema</taxon>
    </lineage>
</organism>
<dbReference type="EMBL" id="CP038802">
    <property type="protein sequence ID" value="UTY29949.1"/>
    <property type="molecule type" value="Genomic_DNA"/>
</dbReference>
<sequence length="259" mass="31230">MPLIWYEGKVLKLELREIEKIAKENYSAAKLQNKWYECVNFALYLLDEKIESENIYILAGLDSDDYDNINKYFFAVINELKIVKMDEDINYNFLCYLGRKVHNDEIEAIYALTILEKMYYQTNDKRFWEWVEFGDAVDLLEDGITYYKYDINKDNLCDYIKEKILLDIDLYKEQLPDNFFKMAFCEKCNKLVIPEIKKTLFRKKFFYKCNNCKATSKFLWCLDNKGKKLYLERKNSPNTRFNADIVDKPQIQVRRMLDK</sequence>
<evidence type="ECO:0000313" key="3">
    <source>
        <dbReference type="Proteomes" id="UP001058682"/>
    </source>
</evidence>
<evidence type="ECO:0000313" key="4">
    <source>
        <dbReference type="Proteomes" id="UP001059401"/>
    </source>
</evidence>
<dbReference type="EMBL" id="CP038804">
    <property type="protein sequence ID" value="UTY34809.1"/>
    <property type="molecule type" value="Genomic_DNA"/>
</dbReference>
<dbReference type="RefSeq" id="WP_255818104.1">
    <property type="nucleotide sequence ID" value="NZ_CP038804.1"/>
</dbReference>
<dbReference type="AlphaFoldDB" id="A0AAE9MUV2"/>
<accession>A0AAE9MUV2</accession>
<proteinExistence type="predicted"/>